<feature type="region of interest" description="Disordered" evidence="1">
    <location>
        <begin position="148"/>
        <end position="186"/>
    </location>
</feature>
<feature type="transmembrane region" description="Helical" evidence="2">
    <location>
        <begin position="40"/>
        <end position="63"/>
    </location>
</feature>
<organism evidence="3 4">
    <name type="scientific">Parasphingorhabdus marina DSM 22363</name>
    <dbReference type="NCBI Taxonomy" id="1123272"/>
    <lineage>
        <taxon>Bacteria</taxon>
        <taxon>Pseudomonadati</taxon>
        <taxon>Pseudomonadota</taxon>
        <taxon>Alphaproteobacteria</taxon>
        <taxon>Sphingomonadales</taxon>
        <taxon>Sphingomonadaceae</taxon>
        <taxon>Parasphingorhabdus</taxon>
    </lineage>
</organism>
<feature type="compositionally biased region" description="Polar residues" evidence="1">
    <location>
        <begin position="98"/>
        <end position="112"/>
    </location>
</feature>
<dbReference type="OrthoDB" id="9922587at2"/>
<keyword evidence="2" id="KW-1133">Transmembrane helix</keyword>
<gene>
    <name evidence="3" type="ORF">SAMN02745824_3354</name>
</gene>
<dbReference type="AlphaFoldDB" id="A0A1N6HM61"/>
<sequence length="284" mass="30205">MAFRTVDEWQVERQFLPVIDSSFLPALPARWPHRKNLRKLSSGALALTLHGGFLYFLLSGLIYQPPTGEGGATGADNPEITMIELSAPVPDDPAIQENPDSNAQASAATTPLTEIELSRQTELPPEWSRSRMTVPRPVIAPAPSAIADASKANGEPSGGGVYDPYAGAAPNRRPEMAEAQKPAPKPTLAGRIAGYFGFGKDSQADADAFETWVASLRQRLPRAKGSVELTVTIGEDGRITASQIVGGSASPQVKFFVRNAVVGQRFSGVGDGEDSMRLPSIQLG</sequence>
<evidence type="ECO:0000256" key="2">
    <source>
        <dbReference type="SAM" id="Phobius"/>
    </source>
</evidence>
<dbReference type="RefSeq" id="WP_074206227.1">
    <property type="nucleotide sequence ID" value="NZ_FSQW01000002.1"/>
</dbReference>
<keyword evidence="2" id="KW-0472">Membrane</keyword>
<proteinExistence type="predicted"/>
<feature type="region of interest" description="Disordered" evidence="1">
    <location>
        <begin position="89"/>
        <end position="135"/>
    </location>
</feature>
<dbReference type="STRING" id="1123272.SAMN02745824_3354"/>
<dbReference type="EMBL" id="FSQW01000002">
    <property type="protein sequence ID" value="SIO20769.1"/>
    <property type="molecule type" value="Genomic_DNA"/>
</dbReference>
<evidence type="ECO:0000313" key="4">
    <source>
        <dbReference type="Proteomes" id="UP000185192"/>
    </source>
</evidence>
<evidence type="ECO:0000256" key="1">
    <source>
        <dbReference type="SAM" id="MobiDB-lite"/>
    </source>
</evidence>
<keyword evidence="2" id="KW-0812">Transmembrane</keyword>
<evidence type="ECO:0000313" key="3">
    <source>
        <dbReference type="EMBL" id="SIO20769.1"/>
    </source>
</evidence>
<keyword evidence="4" id="KW-1185">Reference proteome</keyword>
<accession>A0A1N6HM61</accession>
<protein>
    <submittedName>
        <fullName evidence="3">Protein TonB, links inner and outer membranes</fullName>
    </submittedName>
</protein>
<name>A0A1N6HM61_9SPHN</name>
<dbReference type="Proteomes" id="UP000185192">
    <property type="component" value="Unassembled WGS sequence"/>
</dbReference>
<reference evidence="4" key="1">
    <citation type="submission" date="2016-11" db="EMBL/GenBank/DDBJ databases">
        <authorList>
            <person name="Varghese N."/>
            <person name="Submissions S."/>
        </authorList>
    </citation>
    <scope>NUCLEOTIDE SEQUENCE [LARGE SCALE GENOMIC DNA]</scope>
    <source>
        <strain evidence="4">DSM 22363</strain>
    </source>
</reference>